<proteinExistence type="predicted"/>
<sequence>MTKGGRDPLTRVVKFLSARGLPFRDDVQQQGSTTNGLFLGCLQLLSELDPFLSPKRATRVKGTHPICRLTFVARCPTCNPYSSRREEDIIAKLANTYAAETSSLTKRTFLGKKGLVYTDRESSHSIATENMYRVFKDKELTFQETNLTRNLADGQQTEVVVLTTQNVVDVESRSILIKFIILLKKKGKSNLTRNRLP</sequence>
<keyword evidence="2" id="KW-1185">Reference proteome</keyword>
<evidence type="ECO:0000313" key="1">
    <source>
        <dbReference type="EMBL" id="GFY39184.1"/>
    </source>
</evidence>
<protein>
    <submittedName>
        <fullName evidence="1">Uncharacterized protein</fullName>
    </submittedName>
</protein>
<comment type="caution">
    <text evidence="1">The sequence shown here is derived from an EMBL/GenBank/DDBJ whole genome shotgun (WGS) entry which is preliminary data.</text>
</comment>
<accession>A0A8X7BR59</accession>
<dbReference type="OrthoDB" id="6611207at2759"/>
<gene>
    <name evidence="1" type="ORF">TNIN_499141</name>
</gene>
<dbReference type="AlphaFoldDB" id="A0A8X7BR59"/>
<reference evidence="1" key="1">
    <citation type="submission" date="2020-08" db="EMBL/GenBank/DDBJ databases">
        <title>Multicomponent nature underlies the extraordinary mechanical properties of spider dragline silk.</title>
        <authorList>
            <person name="Kono N."/>
            <person name="Nakamura H."/>
            <person name="Mori M."/>
            <person name="Yoshida Y."/>
            <person name="Ohtoshi R."/>
            <person name="Malay A.D."/>
            <person name="Moran D.A.P."/>
            <person name="Tomita M."/>
            <person name="Numata K."/>
            <person name="Arakawa K."/>
        </authorList>
    </citation>
    <scope>NUCLEOTIDE SEQUENCE</scope>
</reference>
<dbReference type="Proteomes" id="UP000886998">
    <property type="component" value="Unassembled WGS sequence"/>
</dbReference>
<dbReference type="EMBL" id="BMAV01001244">
    <property type="protein sequence ID" value="GFY39184.1"/>
    <property type="molecule type" value="Genomic_DNA"/>
</dbReference>
<organism evidence="1 2">
    <name type="scientific">Trichonephila inaurata madagascariensis</name>
    <dbReference type="NCBI Taxonomy" id="2747483"/>
    <lineage>
        <taxon>Eukaryota</taxon>
        <taxon>Metazoa</taxon>
        <taxon>Ecdysozoa</taxon>
        <taxon>Arthropoda</taxon>
        <taxon>Chelicerata</taxon>
        <taxon>Arachnida</taxon>
        <taxon>Araneae</taxon>
        <taxon>Araneomorphae</taxon>
        <taxon>Entelegynae</taxon>
        <taxon>Araneoidea</taxon>
        <taxon>Nephilidae</taxon>
        <taxon>Trichonephila</taxon>
        <taxon>Trichonephila inaurata</taxon>
    </lineage>
</organism>
<name>A0A8X7BR59_9ARAC</name>
<evidence type="ECO:0000313" key="2">
    <source>
        <dbReference type="Proteomes" id="UP000886998"/>
    </source>
</evidence>